<keyword evidence="4" id="KW-1185">Reference proteome</keyword>
<dbReference type="GO" id="GO:0010420">
    <property type="term" value="F:polyprenyldihydroxybenzoate methyltransferase activity"/>
    <property type="evidence" value="ECO:0007669"/>
    <property type="project" value="TreeGrafter"/>
</dbReference>
<dbReference type="eggNOG" id="COG2227">
    <property type="taxonomic scope" value="Bacteria"/>
</dbReference>
<organism evidence="3 4">
    <name type="scientific">Pseudofrankia inefficax (strain DSM 45817 / CECT 9037 / DDB 130130 / EuI1c)</name>
    <name type="common">Frankia inefficax</name>
    <dbReference type="NCBI Taxonomy" id="298654"/>
    <lineage>
        <taxon>Bacteria</taxon>
        <taxon>Bacillati</taxon>
        <taxon>Actinomycetota</taxon>
        <taxon>Actinomycetes</taxon>
        <taxon>Frankiales</taxon>
        <taxon>Frankiaceae</taxon>
        <taxon>Pseudofrankia</taxon>
    </lineage>
</organism>
<keyword evidence="3" id="KW-0489">Methyltransferase</keyword>
<dbReference type="GO" id="GO:0032259">
    <property type="term" value="P:methylation"/>
    <property type="evidence" value="ECO:0007669"/>
    <property type="project" value="UniProtKB-KW"/>
</dbReference>
<dbReference type="HOGENOM" id="CLU_042432_6_0_11"/>
<dbReference type="STRING" id="298654.FraEuI1c_3917"/>
<dbReference type="AlphaFoldDB" id="E3J5H9"/>
<dbReference type="Pfam" id="PF08241">
    <property type="entry name" value="Methyltransf_11"/>
    <property type="match status" value="1"/>
</dbReference>
<dbReference type="InterPro" id="IPR029063">
    <property type="entry name" value="SAM-dependent_MTases_sf"/>
</dbReference>
<evidence type="ECO:0000313" key="4">
    <source>
        <dbReference type="Proteomes" id="UP000002484"/>
    </source>
</evidence>
<evidence type="ECO:0000259" key="2">
    <source>
        <dbReference type="Pfam" id="PF08241"/>
    </source>
</evidence>
<gene>
    <name evidence="3" type="ordered locus">FraEuI1c_3917</name>
</gene>
<keyword evidence="3" id="KW-0808">Transferase</keyword>
<dbReference type="InterPro" id="IPR013216">
    <property type="entry name" value="Methyltransf_11"/>
</dbReference>
<feature type="compositionally biased region" description="Low complexity" evidence="1">
    <location>
        <begin position="19"/>
        <end position="29"/>
    </location>
</feature>
<dbReference type="PANTHER" id="PTHR43464">
    <property type="entry name" value="METHYLTRANSFERASE"/>
    <property type="match status" value="1"/>
</dbReference>
<dbReference type="InParanoid" id="E3J5H9"/>
<dbReference type="CDD" id="cd02440">
    <property type="entry name" value="AdoMet_MTases"/>
    <property type="match status" value="1"/>
</dbReference>
<feature type="region of interest" description="Disordered" evidence="1">
    <location>
        <begin position="1"/>
        <end position="42"/>
    </location>
</feature>
<dbReference type="KEGG" id="fri:FraEuI1c_3917"/>
<feature type="domain" description="Methyltransferase type 11" evidence="2">
    <location>
        <begin position="83"/>
        <end position="174"/>
    </location>
</feature>
<accession>E3J5H9</accession>
<dbReference type="SUPFAM" id="SSF53335">
    <property type="entry name" value="S-adenosyl-L-methionine-dependent methyltransferases"/>
    <property type="match status" value="1"/>
</dbReference>
<reference evidence="3 4" key="1">
    <citation type="submission" date="2010-10" db="EMBL/GenBank/DDBJ databases">
        <title>Complete sequence of Frankia sp. EuI1c.</title>
        <authorList>
            <consortium name="US DOE Joint Genome Institute"/>
            <person name="Lucas S."/>
            <person name="Copeland A."/>
            <person name="Lapidus A."/>
            <person name="Cheng J.-F."/>
            <person name="Bruce D."/>
            <person name="Goodwin L."/>
            <person name="Pitluck S."/>
            <person name="Chertkov O."/>
            <person name="Detter J.C."/>
            <person name="Han C."/>
            <person name="Tapia R."/>
            <person name="Land M."/>
            <person name="Hauser L."/>
            <person name="Jeffries C."/>
            <person name="Kyrpides N."/>
            <person name="Ivanova N."/>
            <person name="Mikhailova N."/>
            <person name="Beauchemin N."/>
            <person name="Sen A."/>
            <person name="Sur S.A."/>
            <person name="Gtari M."/>
            <person name="Wall L."/>
            <person name="Tisa L."/>
            <person name="Woyke T."/>
        </authorList>
    </citation>
    <scope>NUCLEOTIDE SEQUENCE [LARGE SCALE GENOMIC DNA]</scope>
    <source>
        <strain evidence="4">DSM 45817 / CECT 9037 / EuI1c</strain>
    </source>
</reference>
<evidence type="ECO:0000256" key="1">
    <source>
        <dbReference type="SAM" id="MobiDB-lite"/>
    </source>
</evidence>
<dbReference type="Proteomes" id="UP000002484">
    <property type="component" value="Chromosome"/>
</dbReference>
<protein>
    <submittedName>
        <fullName evidence="3">Methyltransferase type 11</fullName>
    </submittedName>
</protein>
<dbReference type="EMBL" id="CP002299">
    <property type="protein sequence ID" value="ADP81923.1"/>
    <property type="molecule type" value="Genomic_DNA"/>
</dbReference>
<proteinExistence type="predicted"/>
<name>E3J5H9_PSEI1</name>
<evidence type="ECO:0000313" key="3">
    <source>
        <dbReference type="EMBL" id="ADP81923.1"/>
    </source>
</evidence>
<sequence>MNGSTGRSGLTFRAPPTGPESARAGSAPPGGRPPRRRRNDPAQYDDLADQWWPTHGRFAALHWLAEARARLIPPPPSKGAPLLDLACGAGLLAPVLTGELAGWRHVGVDLSSAALRQAREHGVTTVRADVTQLPFRDGQFSCVVAGELFEHLEDLDAACAAIARVLAPGGTVVIDTLADTLFCRIALVRIAERLPGGPPPRLHDPRLLVSPDRLGAALKRSGIDLRVVGGLRPSFRDYPRWLARRADSVRMVPIRSTAGVYQAVGTRS</sequence>
<dbReference type="PANTHER" id="PTHR43464:SF89">
    <property type="entry name" value="METHYLTRANSFERASE"/>
    <property type="match status" value="1"/>
</dbReference>
<dbReference type="Gene3D" id="3.40.50.150">
    <property type="entry name" value="Vaccinia Virus protein VP39"/>
    <property type="match status" value="1"/>
</dbReference>